<dbReference type="InterPro" id="IPR000515">
    <property type="entry name" value="MetI-like"/>
</dbReference>
<keyword evidence="4 5" id="KW-0472">Membrane</keyword>
<dbReference type="AlphaFoldDB" id="A0A2M7G6N7"/>
<dbReference type="GO" id="GO:0055085">
    <property type="term" value="P:transmembrane transport"/>
    <property type="evidence" value="ECO:0007669"/>
    <property type="project" value="InterPro"/>
</dbReference>
<evidence type="ECO:0000256" key="2">
    <source>
        <dbReference type="ARBA" id="ARBA00022692"/>
    </source>
</evidence>
<dbReference type="Pfam" id="PF12911">
    <property type="entry name" value="OppC_N"/>
    <property type="match status" value="1"/>
</dbReference>
<evidence type="ECO:0000256" key="1">
    <source>
        <dbReference type="ARBA" id="ARBA00004141"/>
    </source>
</evidence>
<feature type="transmembrane region" description="Helical" evidence="5">
    <location>
        <begin position="226"/>
        <end position="248"/>
    </location>
</feature>
<sequence>MSTHSLDTQIVDAQEAARATAGLPTMTSTRQKILRRFLRHRLAILGLIILTILYASALFADLLSPYGMNSSVINHSHFPPSQVHLSHQGQFKGPFIYHVRKKLVMGENGIPASKLLVDKTILYPVKFFTQGESYKFLGLIPMNFHLFGIGAPVNAEGQPATLHPDEKLNRVYIWGADIQGRDIFTRLLFGGRISLTVGILAICISYPIGLLMGGIAGYFGGMVDNVIMRIVEAIISFPSLYLLLTLSATLPKGLTSIQRYLAVIIILSFIGWAGQARIYRGQVLSLRQLEYVEAARAVGMKDIPIIIKHIIPQMSSWIIVSATISIPAYTLGEASLSFLSLGIQDPESSWGLMLSEAKNIVAVQQSPWLLIPGFAIVLTVFGFNFFGDGLRDAFDTKKQV</sequence>
<evidence type="ECO:0000256" key="3">
    <source>
        <dbReference type="ARBA" id="ARBA00022989"/>
    </source>
</evidence>
<accession>A0A2M7G6N7</accession>
<evidence type="ECO:0000259" key="6">
    <source>
        <dbReference type="PROSITE" id="PS50928"/>
    </source>
</evidence>
<dbReference type="Pfam" id="PF00528">
    <property type="entry name" value="BPD_transp_1"/>
    <property type="match status" value="1"/>
</dbReference>
<evidence type="ECO:0000313" key="7">
    <source>
        <dbReference type="EMBL" id="PIW17711.1"/>
    </source>
</evidence>
<comment type="caution">
    <text evidence="7">The sequence shown here is derived from an EMBL/GenBank/DDBJ whole genome shotgun (WGS) entry which is preliminary data.</text>
</comment>
<dbReference type="CDD" id="cd06261">
    <property type="entry name" value="TM_PBP2"/>
    <property type="match status" value="1"/>
</dbReference>
<keyword evidence="2 5" id="KW-0812">Transmembrane</keyword>
<comment type="similarity">
    <text evidence="5">Belongs to the binding-protein-dependent transport system permease family.</text>
</comment>
<dbReference type="GO" id="GO:0005886">
    <property type="term" value="C:plasma membrane"/>
    <property type="evidence" value="ECO:0007669"/>
    <property type="project" value="UniProtKB-SubCell"/>
</dbReference>
<feature type="transmembrane region" description="Helical" evidence="5">
    <location>
        <begin position="368"/>
        <end position="387"/>
    </location>
</feature>
<evidence type="ECO:0000256" key="4">
    <source>
        <dbReference type="ARBA" id="ARBA00023136"/>
    </source>
</evidence>
<dbReference type="SUPFAM" id="SSF161098">
    <property type="entry name" value="MetI-like"/>
    <property type="match status" value="1"/>
</dbReference>
<keyword evidence="3 5" id="KW-1133">Transmembrane helix</keyword>
<name>A0A2M7G6N7_9BACT</name>
<dbReference type="EMBL" id="PFFQ01000021">
    <property type="protein sequence ID" value="PIW17711.1"/>
    <property type="molecule type" value="Genomic_DNA"/>
</dbReference>
<evidence type="ECO:0000313" key="8">
    <source>
        <dbReference type="Proteomes" id="UP000231019"/>
    </source>
</evidence>
<gene>
    <name evidence="7" type="ORF">COW36_07635</name>
</gene>
<comment type="subcellular location">
    <subcellularLocation>
        <location evidence="5">Cell membrane</location>
        <topology evidence="5">Multi-pass membrane protein</topology>
    </subcellularLocation>
    <subcellularLocation>
        <location evidence="1">Membrane</location>
        <topology evidence="1">Multi-pass membrane protein</topology>
    </subcellularLocation>
</comment>
<dbReference type="InterPro" id="IPR035906">
    <property type="entry name" value="MetI-like_sf"/>
</dbReference>
<feature type="transmembrane region" description="Helical" evidence="5">
    <location>
        <begin position="260"/>
        <end position="279"/>
    </location>
</feature>
<dbReference type="Gene3D" id="1.10.3720.10">
    <property type="entry name" value="MetI-like"/>
    <property type="match status" value="1"/>
</dbReference>
<feature type="transmembrane region" description="Helical" evidence="5">
    <location>
        <begin position="317"/>
        <end position="343"/>
    </location>
</feature>
<dbReference type="PROSITE" id="PS50928">
    <property type="entry name" value="ABC_TM1"/>
    <property type="match status" value="1"/>
</dbReference>
<dbReference type="Proteomes" id="UP000231019">
    <property type="component" value="Unassembled WGS sequence"/>
</dbReference>
<protein>
    <submittedName>
        <fullName evidence="7">Peptide ABC transporter permease</fullName>
    </submittedName>
</protein>
<proteinExistence type="inferred from homology"/>
<feature type="domain" description="ABC transmembrane type-1" evidence="6">
    <location>
        <begin position="191"/>
        <end position="387"/>
    </location>
</feature>
<reference evidence="7 8" key="1">
    <citation type="submission" date="2017-09" db="EMBL/GenBank/DDBJ databases">
        <title>Depth-based differentiation of microbial function through sediment-hosted aquifers and enrichment of novel symbionts in the deep terrestrial subsurface.</title>
        <authorList>
            <person name="Probst A.J."/>
            <person name="Ladd B."/>
            <person name="Jarett J.K."/>
            <person name="Geller-Mcgrath D.E."/>
            <person name="Sieber C.M."/>
            <person name="Emerson J.B."/>
            <person name="Anantharaman K."/>
            <person name="Thomas B.C."/>
            <person name="Malmstrom R."/>
            <person name="Stieglmeier M."/>
            <person name="Klingl A."/>
            <person name="Woyke T."/>
            <person name="Ryan C.M."/>
            <person name="Banfield J.F."/>
        </authorList>
    </citation>
    <scope>NUCLEOTIDE SEQUENCE [LARGE SCALE GENOMIC DNA]</scope>
    <source>
        <strain evidence="7">CG17_big_fil_post_rev_8_21_14_2_50_48_46</strain>
    </source>
</reference>
<keyword evidence="5" id="KW-0813">Transport</keyword>
<feature type="transmembrane region" description="Helical" evidence="5">
    <location>
        <begin position="42"/>
        <end position="60"/>
    </location>
</feature>
<dbReference type="PANTHER" id="PTHR43839">
    <property type="entry name" value="OPPC IN A BINDING PROTEIN-DEPENDENT TRANSPORT SYSTEM"/>
    <property type="match status" value="1"/>
</dbReference>
<dbReference type="PANTHER" id="PTHR43839:SF1">
    <property type="entry name" value="OPPC IN A BINDING PROTEIN-DEPENDENT TRANSPORT SYSTEM"/>
    <property type="match status" value="1"/>
</dbReference>
<organism evidence="7 8">
    <name type="scientific">bacterium (Candidatus Blackallbacteria) CG17_big_fil_post_rev_8_21_14_2_50_48_46</name>
    <dbReference type="NCBI Taxonomy" id="2014261"/>
    <lineage>
        <taxon>Bacteria</taxon>
        <taxon>Candidatus Blackallbacteria</taxon>
    </lineage>
</organism>
<dbReference type="InterPro" id="IPR025966">
    <property type="entry name" value="OppC_N"/>
</dbReference>
<evidence type="ECO:0000256" key="5">
    <source>
        <dbReference type="RuleBase" id="RU363032"/>
    </source>
</evidence>
<feature type="transmembrane region" description="Helical" evidence="5">
    <location>
        <begin position="193"/>
        <end position="219"/>
    </location>
</feature>